<dbReference type="SUPFAM" id="SSF47336">
    <property type="entry name" value="ACP-like"/>
    <property type="match status" value="1"/>
</dbReference>
<dbReference type="Proteomes" id="UP000071561">
    <property type="component" value="Chromosome"/>
</dbReference>
<dbReference type="InterPro" id="IPR036736">
    <property type="entry name" value="ACP-like_sf"/>
</dbReference>
<evidence type="ECO:0000313" key="3">
    <source>
        <dbReference type="EMBL" id="AMP99653.1"/>
    </source>
</evidence>
<dbReference type="PROSITE" id="PS00455">
    <property type="entry name" value="AMP_BINDING"/>
    <property type="match status" value="1"/>
</dbReference>
<feature type="domain" description="Carrier" evidence="2">
    <location>
        <begin position="576"/>
        <end position="651"/>
    </location>
</feature>
<accession>A0A127VE81</accession>
<organism evidence="3 4">
    <name type="scientific">Pedobacter cryoconitis</name>
    <dbReference type="NCBI Taxonomy" id="188932"/>
    <lineage>
        <taxon>Bacteria</taxon>
        <taxon>Pseudomonadati</taxon>
        <taxon>Bacteroidota</taxon>
        <taxon>Sphingobacteriia</taxon>
        <taxon>Sphingobacteriales</taxon>
        <taxon>Sphingobacteriaceae</taxon>
        <taxon>Pedobacter</taxon>
    </lineage>
</organism>
<dbReference type="PANTHER" id="PTHR22754">
    <property type="entry name" value="DISCO-INTERACTING PROTEIN 2 DIP2 -RELATED"/>
    <property type="match status" value="1"/>
</dbReference>
<evidence type="ECO:0000256" key="1">
    <source>
        <dbReference type="ARBA" id="ARBA00006432"/>
    </source>
</evidence>
<dbReference type="InterPro" id="IPR020845">
    <property type="entry name" value="AMP-binding_CS"/>
</dbReference>
<evidence type="ECO:0000313" key="4">
    <source>
        <dbReference type="Proteomes" id="UP000071561"/>
    </source>
</evidence>
<dbReference type="Pfam" id="PF00550">
    <property type="entry name" value="PP-binding"/>
    <property type="match status" value="1"/>
</dbReference>
<comment type="similarity">
    <text evidence="1">Belongs to the ATP-dependent AMP-binding enzyme family.</text>
</comment>
<protein>
    <recommendedName>
        <fullName evidence="2">Carrier domain-containing protein</fullName>
    </recommendedName>
</protein>
<dbReference type="PROSITE" id="PS50075">
    <property type="entry name" value="CARRIER"/>
    <property type="match status" value="1"/>
</dbReference>
<name>A0A127VE81_9SPHI</name>
<gene>
    <name evidence="3" type="ORF">AY601_2770</name>
</gene>
<dbReference type="RefSeq" id="WP_068402000.1">
    <property type="nucleotide sequence ID" value="NZ_CP014504.1"/>
</dbReference>
<evidence type="ECO:0000259" key="2">
    <source>
        <dbReference type="PROSITE" id="PS50075"/>
    </source>
</evidence>
<keyword evidence="4" id="KW-1185">Reference proteome</keyword>
<dbReference type="Gene3D" id="1.10.1200.10">
    <property type="entry name" value="ACP-like"/>
    <property type="match status" value="1"/>
</dbReference>
<dbReference type="KEGG" id="pcm:AY601_2770"/>
<dbReference type="Pfam" id="PF00501">
    <property type="entry name" value="AMP-binding"/>
    <property type="match status" value="1"/>
</dbReference>
<dbReference type="InterPro" id="IPR000873">
    <property type="entry name" value="AMP-dep_synth/lig_dom"/>
</dbReference>
<dbReference type="OrthoDB" id="9778383at2"/>
<dbReference type="SUPFAM" id="SSF56801">
    <property type="entry name" value="Acetyl-CoA synthetase-like"/>
    <property type="match status" value="1"/>
</dbReference>
<dbReference type="Gene3D" id="3.30.300.30">
    <property type="match status" value="1"/>
</dbReference>
<dbReference type="InterPro" id="IPR009081">
    <property type="entry name" value="PP-bd_ACP"/>
</dbReference>
<dbReference type="GO" id="GO:0006633">
    <property type="term" value="P:fatty acid biosynthetic process"/>
    <property type="evidence" value="ECO:0007669"/>
    <property type="project" value="TreeGrafter"/>
</dbReference>
<dbReference type="PATRIC" id="fig|188932.3.peg.2887"/>
<dbReference type="GO" id="GO:0005886">
    <property type="term" value="C:plasma membrane"/>
    <property type="evidence" value="ECO:0007669"/>
    <property type="project" value="TreeGrafter"/>
</dbReference>
<reference evidence="3 4" key="1">
    <citation type="submission" date="2016-03" db="EMBL/GenBank/DDBJ databases">
        <title>Complete genome sequence of Pedobacter cryoconitis PAMC 27485.</title>
        <authorList>
            <person name="Lee J."/>
            <person name="Kim O.-S."/>
        </authorList>
    </citation>
    <scope>NUCLEOTIDE SEQUENCE [LARGE SCALE GENOMIC DNA]</scope>
    <source>
        <strain evidence="3 4">PAMC 27485</strain>
    </source>
</reference>
<proteinExistence type="inferred from homology"/>
<dbReference type="EMBL" id="CP014504">
    <property type="protein sequence ID" value="AMP99653.1"/>
    <property type="molecule type" value="Genomic_DNA"/>
</dbReference>
<dbReference type="Gene3D" id="3.40.50.12780">
    <property type="entry name" value="N-terminal domain of ligase-like"/>
    <property type="match status" value="1"/>
</dbReference>
<dbReference type="InterPro" id="IPR045851">
    <property type="entry name" value="AMP-bd_C_sf"/>
</dbReference>
<sequence length="679" mass="77576">MIELSTIQDIFRANIESGDQAGITFIEGENKEEYMSYKKLYMEARYMLYDLQQKNLQPGDELVFQFLSNKNFLITFWACIFGKIIPVPIVFGITIDTVNKVSKVWERLKNPYLITDLPTLKNTWKEHLKDKSEVSVDIDNRFLLYEESTYSKQATPIPADSSDLVFIQFSSGSTGYPKGVENKQDSIIYNVNTTSYHLDIQASDKLLGWMPLTHDLGLVLFHLFPLLKNVPQFLMPPMVFYTYPNLWLKSLASHGITISGSPNFGFRHAIDNFKASELQGLSLNKLRALTNGAEPVSVAVCRDFEKMLLPYGAAKGVIIPGFGMAEAVLGVSFFSQKEGITRECKLNRHKLKVGDKVEFVEANSPDAVSFANLGLYTHTEIKITDKDMQSLPENSLGLIHLRSKAITSGFYNDPETTRKTISEDGWLNTGDLGFIHNQHLIITGRDKEMILINGQNYFPHDIDNLMEELPEIQFQQAVACNVFNEEKYQDDILVFMIYKGTTQGFIVLENLIKKHIGERTGLSVKKVIAVDKILKTTSGKIQRFLLVEEYLQGKYDGFIKKIESENEGIKLEFKKLSKRQIEEAILKLVRNLFDIQDFAVTSNFFDFGLTSIQLTHLKVNIESFLFDELDEVILFKYTNVKDLSEYLYKDILNLNTVNNTEQIDRSLSKNRMRRLIQPS</sequence>
<dbReference type="GO" id="GO:0070566">
    <property type="term" value="F:adenylyltransferase activity"/>
    <property type="evidence" value="ECO:0007669"/>
    <property type="project" value="TreeGrafter"/>
</dbReference>
<dbReference type="InterPro" id="IPR042099">
    <property type="entry name" value="ANL_N_sf"/>
</dbReference>
<dbReference type="AlphaFoldDB" id="A0A127VE81"/>
<dbReference type="PANTHER" id="PTHR22754:SF32">
    <property type="entry name" value="DISCO-INTERACTING PROTEIN 2"/>
    <property type="match status" value="1"/>
</dbReference>